<evidence type="ECO:0000313" key="3">
    <source>
        <dbReference type="EMBL" id="RCW47011.1"/>
    </source>
</evidence>
<keyword evidence="2" id="KW-0812">Transmembrane</keyword>
<feature type="region of interest" description="Disordered" evidence="1">
    <location>
        <begin position="68"/>
        <end position="112"/>
    </location>
</feature>
<proteinExistence type="predicted"/>
<keyword evidence="4" id="KW-1185">Reference proteome</keyword>
<comment type="caution">
    <text evidence="3">The sequence shown here is derived from an EMBL/GenBank/DDBJ whole genome shotgun (WGS) entry which is preliminary data.</text>
</comment>
<gene>
    <name evidence="3" type="ORF">DFQ14_101354</name>
</gene>
<dbReference type="OrthoDB" id="5198719at2"/>
<keyword evidence="2" id="KW-1133">Transmembrane helix</keyword>
<dbReference type="AlphaFoldDB" id="A0A368VYI5"/>
<dbReference type="EMBL" id="QPJC01000001">
    <property type="protein sequence ID" value="RCW47011.1"/>
    <property type="molecule type" value="Genomic_DNA"/>
</dbReference>
<evidence type="ECO:0000256" key="2">
    <source>
        <dbReference type="SAM" id="Phobius"/>
    </source>
</evidence>
<accession>A0A368VYI5</accession>
<dbReference type="Proteomes" id="UP000253495">
    <property type="component" value="Unassembled WGS sequence"/>
</dbReference>
<dbReference type="RefSeq" id="WP_114451226.1">
    <property type="nucleotide sequence ID" value="NZ_QPJC01000001.1"/>
</dbReference>
<evidence type="ECO:0000256" key="1">
    <source>
        <dbReference type="SAM" id="MobiDB-lite"/>
    </source>
</evidence>
<organism evidence="3 4">
    <name type="scientific">Halopolyspora algeriensis</name>
    <dbReference type="NCBI Taxonomy" id="1500506"/>
    <lineage>
        <taxon>Bacteria</taxon>
        <taxon>Bacillati</taxon>
        <taxon>Actinomycetota</taxon>
        <taxon>Actinomycetes</taxon>
        <taxon>Actinomycetes incertae sedis</taxon>
        <taxon>Halopolyspora</taxon>
    </lineage>
</organism>
<reference evidence="3 4" key="1">
    <citation type="submission" date="2018-07" db="EMBL/GenBank/DDBJ databases">
        <title>Genomic Encyclopedia of Type Strains, Phase III (KMG-III): the genomes of soil and plant-associated and newly described type strains.</title>
        <authorList>
            <person name="Whitman W."/>
        </authorList>
    </citation>
    <scope>NUCLEOTIDE SEQUENCE [LARGE SCALE GENOMIC DNA]</scope>
    <source>
        <strain evidence="3 4">CECT 8575</strain>
    </source>
</reference>
<evidence type="ECO:0000313" key="4">
    <source>
        <dbReference type="Proteomes" id="UP000253495"/>
    </source>
</evidence>
<name>A0A368VYI5_9ACTN</name>
<sequence>MARDVDRGEPAPGVFGRIDPFCWLPVGTMFLTAVLLVFSGILWLGIGIGSMALVFLLFDVWVNRPKPWETTRRSSGRAAEPYRGRGAGGSSARPSGQRVAPPAGRSSGQRVR</sequence>
<keyword evidence="2" id="KW-0472">Membrane</keyword>
<protein>
    <submittedName>
        <fullName evidence="3">Uncharacterized protein</fullName>
    </submittedName>
</protein>
<feature type="transmembrane region" description="Helical" evidence="2">
    <location>
        <begin position="29"/>
        <end position="58"/>
    </location>
</feature>